<dbReference type="Gene3D" id="3.90.1530.10">
    <property type="entry name" value="Conserved hypothetical protein from pyrococcus furiosus pfu- 392566-001, ParB domain"/>
    <property type="match status" value="1"/>
</dbReference>
<evidence type="ECO:0000313" key="3">
    <source>
        <dbReference type="EMBL" id="GJM54029.1"/>
    </source>
</evidence>
<name>A0AAV5ARC5_9FLAO</name>
<organism evidence="2 4">
    <name type="scientific">Capnocytophaga catalasegens</name>
    <dbReference type="NCBI Taxonomy" id="1004260"/>
    <lineage>
        <taxon>Bacteria</taxon>
        <taxon>Pseudomonadati</taxon>
        <taxon>Bacteroidota</taxon>
        <taxon>Flavobacteriia</taxon>
        <taxon>Flavobacteriales</taxon>
        <taxon>Flavobacteriaceae</taxon>
        <taxon>Capnocytophaga</taxon>
    </lineage>
</organism>
<accession>A0AAV5ARC5</accession>
<reference evidence="2 5" key="1">
    <citation type="submission" date="2021-11" db="EMBL/GenBank/DDBJ databases">
        <title>Draft genome sequence of Capnocytophaga sp. strain KC07075 isolated from cat oral cavity.</title>
        <authorList>
            <person name="Suzuki M."/>
            <person name="Imaoka K."/>
            <person name="Kimura M."/>
            <person name="Morikawa S."/>
            <person name="Maeda K."/>
        </authorList>
    </citation>
    <scope>NUCLEOTIDE SEQUENCE</scope>
    <source>
        <strain evidence="2">KC07075</strain>
        <strain evidence="3 5">KC07079</strain>
    </source>
</reference>
<dbReference type="InterPro" id="IPR050336">
    <property type="entry name" value="Chromosome_partition/occlusion"/>
</dbReference>
<dbReference type="PANTHER" id="PTHR33375:SF1">
    <property type="entry name" value="CHROMOSOME-PARTITIONING PROTEIN PARB-RELATED"/>
    <property type="match status" value="1"/>
</dbReference>
<dbReference type="InterPro" id="IPR036086">
    <property type="entry name" value="ParB/Sulfiredoxin_sf"/>
</dbReference>
<dbReference type="Proteomes" id="UP001207736">
    <property type="component" value="Unassembled WGS sequence"/>
</dbReference>
<keyword evidence="5" id="KW-1185">Reference proteome</keyword>
<evidence type="ECO:0000313" key="2">
    <source>
        <dbReference type="EMBL" id="GJM49857.1"/>
    </source>
</evidence>
<dbReference type="RefSeq" id="WP_264846536.1">
    <property type="nucleotide sequence ID" value="NZ_BPMA01000022.1"/>
</dbReference>
<dbReference type="GO" id="GO:0005694">
    <property type="term" value="C:chromosome"/>
    <property type="evidence" value="ECO:0007669"/>
    <property type="project" value="TreeGrafter"/>
</dbReference>
<dbReference type="EMBL" id="BQKB01000059">
    <property type="protein sequence ID" value="GJM54029.1"/>
    <property type="molecule type" value="Genomic_DNA"/>
</dbReference>
<evidence type="ECO:0000313" key="4">
    <source>
        <dbReference type="Proteomes" id="UP001207736"/>
    </source>
</evidence>
<dbReference type="Pfam" id="PF02195">
    <property type="entry name" value="ParB_N"/>
    <property type="match status" value="1"/>
</dbReference>
<gene>
    <name evidence="2" type="ORF">RCZ15_08320</name>
    <name evidence="3" type="ORF">RCZ16_23450</name>
</gene>
<dbReference type="SUPFAM" id="SSF110849">
    <property type="entry name" value="ParB/Sulfiredoxin"/>
    <property type="match status" value="1"/>
</dbReference>
<dbReference type="SMART" id="SM00470">
    <property type="entry name" value="ParB"/>
    <property type="match status" value="1"/>
</dbReference>
<dbReference type="GO" id="GO:0007059">
    <property type="term" value="P:chromosome segregation"/>
    <property type="evidence" value="ECO:0007669"/>
    <property type="project" value="TreeGrafter"/>
</dbReference>
<dbReference type="PANTHER" id="PTHR33375">
    <property type="entry name" value="CHROMOSOME-PARTITIONING PROTEIN PARB-RELATED"/>
    <property type="match status" value="1"/>
</dbReference>
<dbReference type="AlphaFoldDB" id="A0AAV5ARC5"/>
<protein>
    <recommendedName>
        <fullName evidence="1">ParB-like N-terminal domain-containing protein</fullName>
    </recommendedName>
</protein>
<dbReference type="GO" id="GO:0045881">
    <property type="term" value="P:positive regulation of sporulation resulting in formation of a cellular spore"/>
    <property type="evidence" value="ECO:0007669"/>
    <property type="project" value="TreeGrafter"/>
</dbReference>
<dbReference type="EMBL" id="BQKA01000014">
    <property type="protein sequence ID" value="GJM49857.1"/>
    <property type="molecule type" value="Genomic_DNA"/>
</dbReference>
<evidence type="ECO:0000259" key="1">
    <source>
        <dbReference type="SMART" id="SM00470"/>
    </source>
</evidence>
<feature type="domain" description="ParB-like N-terminal" evidence="1">
    <location>
        <begin position="9"/>
        <end position="102"/>
    </location>
</feature>
<proteinExistence type="predicted"/>
<sequence length="235" mass="26754">MKSNKWKLEYVSVEDIIPAPLNANKMSEESFNKLTQNIKKSGLSTAITCVKLSENGKYQIIGGHHRYEACVRNGYTKIPCIYANEENLSKDEIIAIQLSHNSLHGEDDKGILKRLFEQIASIDFKEFAHIDTEEIGTIDTFSASIVPISEHYSISIILYKEDLDTLDELIGNVKEDMQKNELIILANQDNNEEMLLKLIKEIGRKYHIKSSNVCFSKILQLAKKALEYENLDSNN</sequence>
<dbReference type="Proteomes" id="UP001208692">
    <property type="component" value="Unassembled WGS sequence"/>
</dbReference>
<comment type="caution">
    <text evidence="2">The sequence shown here is derived from an EMBL/GenBank/DDBJ whole genome shotgun (WGS) entry which is preliminary data.</text>
</comment>
<dbReference type="InterPro" id="IPR003115">
    <property type="entry name" value="ParB_N"/>
</dbReference>
<evidence type="ECO:0000313" key="5">
    <source>
        <dbReference type="Proteomes" id="UP001208692"/>
    </source>
</evidence>